<dbReference type="InterPro" id="IPR027417">
    <property type="entry name" value="P-loop_NTPase"/>
</dbReference>
<reference evidence="1 2" key="1">
    <citation type="journal article" date="2018" name="Sci. Rep.">
        <title>Raphidocelis subcapitata (=Pseudokirchneriella subcapitata) provides an insight into genome evolution and environmental adaptations in the Sphaeropleales.</title>
        <authorList>
            <person name="Suzuki S."/>
            <person name="Yamaguchi H."/>
            <person name="Nakajima N."/>
            <person name="Kawachi M."/>
        </authorList>
    </citation>
    <scope>NUCLEOTIDE SEQUENCE [LARGE SCALE GENOMIC DNA]</scope>
    <source>
        <strain evidence="1 2">NIES-35</strain>
    </source>
</reference>
<dbReference type="InParanoid" id="A0A2V0PHA5"/>
<dbReference type="AlphaFoldDB" id="A0A2V0PHA5"/>
<gene>
    <name evidence="1" type="ORF">Rsub_12605</name>
</gene>
<dbReference type="Gene3D" id="3.40.50.300">
    <property type="entry name" value="P-loop containing nucleotide triphosphate hydrolases"/>
    <property type="match status" value="1"/>
</dbReference>
<dbReference type="OrthoDB" id="411451at2759"/>
<protein>
    <recommendedName>
        <fullName evidence="3">Sulfotransferase</fullName>
    </recommendedName>
</protein>
<sequence length="136" mass="14260">MGLAVKPAQGAPVSRTLTAICLGAVLGLILTTARQGTSGSPEGGSLYTWTSNALGLGGSRAEALRNCTDFACVRKAHTRPGKFNFPHFLIIGFPKAATTSLHYYLTQHPQALNPRIKEAHGNARAARGASHPQGGR</sequence>
<proteinExistence type="predicted"/>
<comment type="caution">
    <text evidence="1">The sequence shown here is derived from an EMBL/GenBank/DDBJ whole genome shotgun (WGS) entry which is preliminary data.</text>
</comment>
<keyword evidence="2" id="KW-1185">Reference proteome</keyword>
<organism evidence="1 2">
    <name type="scientific">Raphidocelis subcapitata</name>
    <dbReference type="NCBI Taxonomy" id="307507"/>
    <lineage>
        <taxon>Eukaryota</taxon>
        <taxon>Viridiplantae</taxon>
        <taxon>Chlorophyta</taxon>
        <taxon>core chlorophytes</taxon>
        <taxon>Chlorophyceae</taxon>
        <taxon>CS clade</taxon>
        <taxon>Sphaeropleales</taxon>
        <taxon>Selenastraceae</taxon>
        <taxon>Raphidocelis</taxon>
    </lineage>
</organism>
<dbReference type="Proteomes" id="UP000247498">
    <property type="component" value="Unassembled WGS sequence"/>
</dbReference>
<accession>A0A2V0PHA5</accession>
<evidence type="ECO:0000313" key="1">
    <source>
        <dbReference type="EMBL" id="GBF98959.1"/>
    </source>
</evidence>
<name>A0A2V0PHA5_9CHLO</name>
<dbReference type="EMBL" id="BDRX01000140">
    <property type="protein sequence ID" value="GBF98959.1"/>
    <property type="molecule type" value="Genomic_DNA"/>
</dbReference>
<evidence type="ECO:0008006" key="3">
    <source>
        <dbReference type="Google" id="ProtNLM"/>
    </source>
</evidence>
<dbReference type="SUPFAM" id="SSF52540">
    <property type="entry name" value="P-loop containing nucleoside triphosphate hydrolases"/>
    <property type="match status" value="1"/>
</dbReference>
<evidence type="ECO:0000313" key="2">
    <source>
        <dbReference type="Proteomes" id="UP000247498"/>
    </source>
</evidence>